<comment type="catalytic activity">
    <reaction evidence="1">
        <text>Hydrolysis of alkylated DNA, releasing 3-methyladenine, 3-methylguanine, 7-methylguanine and 7-methyladenine.</text>
        <dbReference type="EC" id="3.2.2.21"/>
    </reaction>
</comment>
<dbReference type="STRING" id="1121025.SAMN02745249_00959"/>
<dbReference type="SMART" id="SM00478">
    <property type="entry name" value="ENDO3c"/>
    <property type="match status" value="1"/>
</dbReference>
<dbReference type="GO" id="GO:0005737">
    <property type="term" value="C:cytoplasm"/>
    <property type="evidence" value="ECO:0007669"/>
    <property type="project" value="TreeGrafter"/>
</dbReference>
<dbReference type="InterPro" id="IPR051912">
    <property type="entry name" value="Alkylbase_DNA_Glycosylase/TA"/>
</dbReference>
<keyword evidence="5" id="KW-0234">DNA repair</keyword>
<dbReference type="RefSeq" id="WP_073297134.1">
    <property type="nucleotide sequence ID" value="NZ_FQUF01000012.1"/>
</dbReference>
<evidence type="ECO:0000256" key="3">
    <source>
        <dbReference type="ARBA" id="ARBA00012000"/>
    </source>
</evidence>
<dbReference type="EC" id="3.2.2.21" evidence="3"/>
<evidence type="ECO:0000256" key="1">
    <source>
        <dbReference type="ARBA" id="ARBA00000086"/>
    </source>
</evidence>
<evidence type="ECO:0000256" key="5">
    <source>
        <dbReference type="ARBA" id="ARBA00023204"/>
    </source>
</evidence>
<organism evidence="7 8">
    <name type="scientific">Atopostipes suicloacalis DSM 15692</name>
    <dbReference type="NCBI Taxonomy" id="1121025"/>
    <lineage>
        <taxon>Bacteria</taxon>
        <taxon>Bacillati</taxon>
        <taxon>Bacillota</taxon>
        <taxon>Bacilli</taxon>
        <taxon>Lactobacillales</taxon>
        <taxon>Carnobacteriaceae</taxon>
        <taxon>Atopostipes</taxon>
    </lineage>
</organism>
<dbReference type="EMBL" id="FQUF01000012">
    <property type="protein sequence ID" value="SHE70003.1"/>
    <property type="molecule type" value="Genomic_DNA"/>
</dbReference>
<evidence type="ECO:0000256" key="4">
    <source>
        <dbReference type="ARBA" id="ARBA00022763"/>
    </source>
</evidence>
<keyword evidence="4" id="KW-0227">DNA damage</keyword>
<dbReference type="InterPro" id="IPR003265">
    <property type="entry name" value="HhH-GPD_domain"/>
</dbReference>
<dbReference type="Gene3D" id="1.10.340.30">
    <property type="entry name" value="Hypothetical protein, domain 2"/>
    <property type="match status" value="1"/>
</dbReference>
<dbReference type="OrthoDB" id="9785929at2"/>
<evidence type="ECO:0000313" key="8">
    <source>
        <dbReference type="Proteomes" id="UP000184128"/>
    </source>
</evidence>
<protein>
    <recommendedName>
        <fullName evidence="3">DNA-3-methyladenine glycosylase II</fullName>
        <ecNumber evidence="3">3.2.2.21</ecNumber>
    </recommendedName>
</protein>
<keyword evidence="8" id="KW-1185">Reference proteome</keyword>
<dbReference type="Gene3D" id="1.10.1670.40">
    <property type="match status" value="1"/>
</dbReference>
<dbReference type="SUPFAM" id="SSF48150">
    <property type="entry name" value="DNA-glycosylase"/>
    <property type="match status" value="1"/>
</dbReference>
<comment type="similarity">
    <text evidence="2">Belongs to the alkylbase DNA glycosidase AlkA family.</text>
</comment>
<dbReference type="FunFam" id="1.10.340.30:FF:000004">
    <property type="entry name" value="DNA-3-methyladenine glycosylase II"/>
    <property type="match status" value="1"/>
</dbReference>
<dbReference type="InterPro" id="IPR011257">
    <property type="entry name" value="DNA_glycosylase"/>
</dbReference>
<reference evidence="7 8" key="1">
    <citation type="submission" date="2016-11" db="EMBL/GenBank/DDBJ databases">
        <authorList>
            <person name="Jaros S."/>
            <person name="Januszkiewicz K."/>
            <person name="Wedrychowicz H."/>
        </authorList>
    </citation>
    <scope>NUCLEOTIDE SEQUENCE [LARGE SCALE GENOMIC DNA]</scope>
    <source>
        <strain evidence="7 8">DSM 15692</strain>
    </source>
</reference>
<dbReference type="GO" id="GO:0043916">
    <property type="term" value="F:DNA-7-methylguanine glycosylase activity"/>
    <property type="evidence" value="ECO:0007669"/>
    <property type="project" value="TreeGrafter"/>
</dbReference>
<accession>A0A1M4VMC8</accession>
<dbReference type="Pfam" id="PF00730">
    <property type="entry name" value="HhH-GPD"/>
    <property type="match status" value="1"/>
</dbReference>
<dbReference type="GO" id="GO:0006307">
    <property type="term" value="P:DNA alkylation repair"/>
    <property type="evidence" value="ECO:0007669"/>
    <property type="project" value="TreeGrafter"/>
</dbReference>
<name>A0A1M4VMC8_9LACT</name>
<dbReference type="GO" id="GO:0006285">
    <property type="term" value="P:base-excision repair, AP site formation"/>
    <property type="evidence" value="ECO:0007669"/>
    <property type="project" value="TreeGrafter"/>
</dbReference>
<dbReference type="AlphaFoldDB" id="A0A1M4VMC8"/>
<dbReference type="GO" id="GO:0032993">
    <property type="term" value="C:protein-DNA complex"/>
    <property type="evidence" value="ECO:0007669"/>
    <property type="project" value="TreeGrafter"/>
</dbReference>
<dbReference type="GO" id="GO:0008725">
    <property type="term" value="F:DNA-3-methyladenine glycosylase activity"/>
    <property type="evidence" value="ECO:0007669"/>
    <property type="project" value="TreeGrafter"/>
</dbReference>
<feature type="domain" description="HhH-GPD" evidence="6">
    <location>
        <begin position="48"/>
        <end position="198"/>
    </location>
</feature>
<dbReference type="CDD" id="cd00056">
    <property type="entry name" value="ENDO3c"/>
    <property type="match status" value="1"/>
</dbReference>
<dbReference type="GO" id="GO:0032131">
    <property type="term" value="F:alkylated DNA binding"/>
    <property type="evidence" value="ECO:0007669"/>
    <property type="project" value="TreeGrafter"/>
</dbReference>
<gene>
    <name evidence="7" type="ORF">SAMN02745249_00959</name>
</gene>
<dbReference type="Proteomes" id="UP000184128">
    <property type="component" value="Unassembled WGS sequence"/>
</dbReference>
<dbReference type="PANTHER" id="PTHR43003">
    <property type="entry name" value="DNA-3-METHYLADENINE GLYCOSYLASE"/>
    <property type="match status" value="1"/>
</dbReference>
<proteinExistence type="inferred from homology"/>
<evidence type="ECO:0000313" key="7">
    <source>
        <dbReference type="EMBL" id="SHE70003.1"/>
    </source>
</evidence>
<evidence type="ECO:0000256" key="2">
    <source>
        <dbReference type="ARBA" id="ARBA00010817"/>
    </source>
</evidence>
<dbReference type="PANTHER" id="PTHR43003:SF5">
    <property type="entry name" value="DNA-3-METHYLADENINE GLYCOSYLASE"/>
    <property type="match status" value="1"/>
</dbReference>
<evidence type="ECO:0000259" key="6">
    <source>
        <dbReference type="SMART" id="SM00478"/>
    </source>
</evidence>
<sequence>MHYFEYGDKEIEHLKEKDLILGRAMDEIGRIKRPIEPDIFSSLISSVIGQQISNQAALTVKMRFLNLVGEITPENIMKVKITDIQQCGMTMRKAEYIKGIAESVIRKEIDFKMFKKLPDKEVISKLTQLKGIGEWTAEMLLIHSLQRPNIISYHDLAIRRGMKKLYKMEELPKKTFNRYKENYHPYATIASLYLWEMSK</sequence>